<reference evidence="2 3" key="1">
    <citation type="submission" date="2015-03" db="EMBL/GenBank/DDBJ databases">
        <title>Genomics and transcriptomics of the oil-accumulating basidiomycete yeast T. oleaginosus allow insights into substrate utilization and the diverse evolutionary trajectories of mating systems in fungi.</title>
        <authorList>
            <consortium name="DOE Joint Genome Institute"/>
            <person name="Kourist R."/>
            <person name="Kracht O."/>
            <person name="Bracharz F."/>
            <person name="Lipzen A."/>
            <person name="Nolan M."/>
            <person name="Ohm R."/>
            <person name="Grigoriev I."/>
            <person name="Sun S."/>
            <person name="Heitman J."/>
            <person name="Bruck T."/>
            <person name="Nowrousian M."/>
        </authorList>
    </citation>
    <scope>NUCLEOTIDE SEQUENCE [LARGE SCALE GENOMIC DNA]</scope>
    <source>
        <strain evidence="2 3">IBC0246</strain>
    </source>
</reference>
<name>A0A0J0XDD1_9TREE</name>
<feature type="compositionally biased region" description="Basic and acidic residues" evidence="1">
    <location>
        <begin position="348"/>
        <end position="366"/>
    </location>
</feature>
<evidence type="ECO:0000313" key="2">
    <source>
        <dbReference type="EMBL" id="KLT39100.1"/>
    </source>
</evidence>
<evidence type="ECO:0000256" key="1">
    <source>
        <dbReference type="SAM" id="MobiDB-lite"/>
    </source>
</evidence>
<dbReference type="STRING" id="879819.A0A0J0XDD1"/>
<dbReference type="Gene3D" id="3.90.1410.10">
    <property type="entry name" value="set domain protein methyltransferase, domain 1"/>
    <property type="match status" value="1"/>
</dbReference>
<feature type="region of interest" description="Disordered" evidence="1">
    <location>
        <begin position="348"/>
        <end position="376"/>
    </location>
</feature>
<dbReference type="PANTHER" id="PTHR13271:SF147">
    <property type="entry name" value="PROTEIN-LYSINE N-METHYLTRANSFERASE EFM1-RELATED"/>
    <property type="match status" value="1"/>
</dbReference>
<dbReference type="InterPro" id="IPR050600">
    <property type="entry name" value="SETD3_SETD6_MTase"/>
</dbReference>
<proteinExistence type="predicted"/>
<dbReference type="OrthoDB" id="42889at2759"/>
<dbReference type="PANTHER" id="PTHR13271">
    <property type="entry name" value="UNCHARACTERIZED PUTATIVE METHYLTRANSFERASE"/>
    <property type="match status" value="1"/>
</dbReference>
<sequence length="461" mass="49354">MTQLEAAQGMLAWLVQEGGYVHPNVEARQDATGLGLYATSPIARDERLISCPSSLAVTPALARAAIADVCGVTPADLVHAGAPWPERMLAAVYVGLHALHADEWPQALKHRAYTATLRAPPTPHLWTDAERALLAGTNLAGAVETQAREWRAEAETVREVLKEEGFTWELYAALNAHVSSRAFPSALLRLPSGSETSAASTPVEESHPVLLPGLDLLNHKRGQAITWLSAKIAGAAADVPAISFVSPGQPPGQVYNNYGARGNESLLLGYGFVLAPSPDTPEGNPDDTLVLQLGGMNPEIVAALEKQGIQAGQRFEVRRDGVLPQDLVRTVRVMMADSACACCGGDGHEHGDEDAHEHEHGHNHDDHDDEDEHAAHEKEVAELELELDVLGMLGSMLEDKLSRLEDEPEAAAAARPEIARMARIYRQGQVAIAEAALTQLAERVERVETLLADGPTCPCGC</sequence>
<accession>A0A0J0XDD1</accession>
<dbReference type="InterPro" id="IPR046341">
    <property type="entry name" value="SET_dom_sf"/>
</dbReference>
<dbReference type="SUPFAM" id="SSF82199">
    <property type="entry name" value="SET domain"/>
    <property type="match status" value="1"/>
</dbReference>
<dbReference type="Proteomes" id="UP000053611">
    <property type="component" value="Unassembled WGS sequence"/>
</dbReference>
<dbReference type="AlphaFoldDB" id="A0A0J0XDD1"/>
<evidence type="ECO:0000313" key="3">
    <source>
        <dbReference type="Proteomes" id="UP000053611"/>
    </source>
</evidence>
<protein>
    <submittedName>
        <fullName evidence="2">SET domain-containing protein</fullName>
    </submittedName>
</protein>
<gene>
    <name evidence="2" type="ORF">CC85DRAFT_265968</name>
</gene>
<organism evidence="2 3">
    <name type="scientific">Cutaneotrichosporon oleaginosum</name>
    <dbReference type="NCBI Taxonomy" id="879819"/>
    <lineage>
        <taxon>Eukaryota</taxon>
        <taxon>Fungi</taxon>
        <taxon>Dikarya</taxon>
        <taxon>Basidiomycota</taxon>
        <taxon>Agaricomycotina</taxon>
        <taxon>Tremellomycetes</taxon>
        <taxon>Trichosporonales</taxon>
        <taxon>Trichosporonaceae</taxon>
        <taxon>Cutaneotrichosporon</taxon>
    </lineage>
</organism>
<keyword evidence="3" id="KW-1185">Reference proteome</keyword>
<dbReference type="EMBL" id="KQ087270">
    <property type="protein sequence ID" value="KLT39100.1"/>
    <property type="molecule type" value="Genomic_DNA"/>
</dbReference>
<dbReference type="GO" id="GO:0005634">
    <property type="term" value="C:nucleus"/>
    <property type="evidence" value="ECO:0007669"/>
    <property type="project" value="TreeGrafter"/>
</dbReference>
<dbReference type="GO" id="GO:0016279">
    <property type="term" value="F:protein-lysine N-methyltransferase activity"/>
    <property type="evidence" value="ECO:0007669"/>
    <property type="project" value="TreeGrafter"/>
</dbReference>